<evidence type="ECO:0000313" key="1">
    <source>
        <dbReference type="EMBL" id="MBA0738318.1"/>
    </source>
</evidence>
<dbReference type="PANTHER" id="PTHR46250">
    <property type="entry name" value="MYB/SANT-LIKE DNA-BINDING DOMAIN PROTEIN-RELATED"/>
    <property type="match status" value="1"/>
</dbReference>
<keyword evidence="2" id="KW-1185">Reference proteome</keyword>
<dbReference type="Proteomes" id="UP000593579">
    <property type="component" value="Unassembled WGS sequence"/>
</dbReference>
<dbReference type="AlphaFoldDB" id="A0A7J9BQ57"/>
<organism evidence="1 2">
    <name type="scientific">Gossypium gossypioides</name>
    <name type="common">Mexican cotton</name>
    <name type="synonym">Selera gossypioides</name>
    <dbReference type="NCBI Taxonomy" id="34282"/>
    <lineage>
        <taxon>Eukaryota</taxon>
        <taxon>Viridiplantae</taxon>
        <taxon>Streptophyta</taxon>
        <taxon>Embryophyta</taxon>
        <taxon>Tracheophyta</taxon>
        <taxon>Spermatophyta</taxon>
        <taxon>Magnoliopsida</taxon>
        <taxon>eudicotyledons</taxon>
        <taxon>Gunneridae</taxon>
        <taxon>Pentapetalae</taxon>
        <taxon>rosids</taxon>
        <taxon>malvids</taxon>
        <taxon>Malvales</taxon>
        <taxon>Malvaceae</taxon>
        <taxon>Malvoideae</taxon>
        <taxon>Gossypium</taxon>
    </lineage>
</organism>
<gene>
    <name evidence="1" type="ORF">Gogos_011695</name>
</gene>
<dbReference type="OrthoDB" id="10440237at2759"/>
<feature type="non-terminal residue" evidence="1">
    <location>
        <position position="126"/>
    </location>
</feature>
<comment type="caution">
    <text evidence="1">The sequence shown here is derived from an EMBL/GenBank/DDBJ whole genome shotgun (WGS) entry which is preliminary data.</text>
</comment>
<sequence length="126" mass="14203">KLVPEEDVLLVAYVVDLYNVGTFNANIRFKAIVYDMLRGTDNSDFGWGKHMQIVVAKDAIVIKKLVNSDIVVSLIMTNLSIYVKDRATRKDTQTAIDIVEEIDTEDVVTAKYPEEAMTMDANLMFP</sequence>
<dbReference type="EMBL" id="JABEZY010000005">
    <property type="protein sequence ID" value="MBA0738318.1"/>
    <property type="molecule type" value="Genomic_DNA"/>
</dbReference>
<protein>
    <submittedName>
        <fullName evidence="1">Uncharacterized protein</fullName>
    </submittedName>
</protein>
<proteinExistence type="predicted"/>
<reference evidence="1 2" key="1">
    <citation type="journal article" date="2019" name="Genome Biol. Evol.">
        <title>Insights into the evolution of the New World diploid cottons (Gossypium, subgenus Houzingenia) based on genome sequencing.</title>
        <authorList>
            <person name="Grover C.E."/>
            <person name="Arick M.A. 2nd"/>
            <person name="Thrash A."/>
            <person name="Conover J.L."/>
            <person name="Sanders W.S."/>
            <person name="Peterson D.G."/>
            <person name="Frelichowski J.E."/>
            <person name="Scheffler J.A."/>
            <person name="Scheffler B.E."/>
            <person name="Wendel J.F."/>
        </authorList>
    </citation>
    <scope>NUCLEOTIDE SEQUENCE [LARGE SCALE GENOMIC DNA]</scope>
    <source>
        <strain evidence="1">5</strain>
        <tissue evidence="1">Leaf</tissue>
    </source>
</reference>
<name>A0A7J9BQ57_GOSGO</name>
<accession>A0A7J9BQ57</accession>
<evidence type="ECO:0000313" key="2">
    <source>
        <dbReference type="Proteomes" id="UP000593579"/>
    </source>
</evidence>
<dbReference type="PANTHER" id="PTHR46250:SF17">
    <property type="entry name" value="MYB_SANT-LIKE DOMAIN-CONTAINING PROTEIN"/>
    <property type="match status" value="1"/>
</dbReference>